<organism evidence="1 2">
    <name type="scientific">Laccaria amethystina LaAM-08-1</name>
    <dbReference type="NCBI Taxonomy" id="1095629"/>
    <lineage>
        <taxon>Eukaryota</taxon>
        <taxon>Fungi</taxon>
        <taxon>Dikarya</taxon>
        <taxon>Basidiomycota</taxon>
        <taxon>Agaricomycotina</taxon>
        <taxon>Agaricomycetes</taxon>
        <taxon>Agaricomycetidae</taxon>
        <taxon>Agaricales</taxon>
        <taxon>Agaricineae</taxon>
        <taxon>Hydnangiaceae</taxon>
        <taxon>Laccaria</taxon>
    </lineage>
</organism>
<reference evidence="1 2" key="1">
    <citation type="submission" date="2014-04" db="EMBL/GenBank/DDBJ databases">
        <authorList>
            <consortium name="DOE Joint Genome Institute"/>
            <person name="Kuo A."/>
            <person name="Kohler A."/>
            <person name="Nagy L.G."/>
            <person name="Floudas D."/>
            <person name="Copeland A."/>
            <person name="Barry K.W."/>
            <person name="Cichocki N."/>
            <person name="Veneault-Fourrey C."/>
            <person name="LaButti K."/>
            <person name="Lindquist E.A."/>
            <person name="Lipzen A."/>
            <person name="Lundell T."/>
            <person name="Morin E."/>
            <person name="Murat C."/>
            <person name="Sun H."/>
            <person name="Tunlid A."/>
            <person name="Henrissat B."/>
            <person name="Grigoriev I.V."/>
            <person name="Hibbett D.S."/>
            <person name="Martin F."/>
            <person name="Nordberg H.P."/>
            <person name="Cantor M.N."/>
            <person name="Hua S.X."/>
        </authorList>
    </citation>
    <scope>NUCLEOTIDE SEQUENCE [LARGE SCALE GENOMIC DNA]</scope>
    <source>
        <strain evidence="1 2">LaAM-08-1</strain>
    </source>
</reference>
<accession>A0A0C9WVK8</accession>
<sequence>MKVDTEKTAPNPAINSIYHNAVVIPGWQGQKSVGIVVYEGTSPRRYRLAGFSYPHEPLWKDVSSGT</sequence>
<dbReference type="Proteomes" id="UP000054477">
    <property type="component" value="Unassembled WGS sequence"/>
</dbReference>
<dbReference type="HOGENOM" id="CLU_2831572_0_0_1"/>
<dbReference type="AlphaFoldDB" id="A0A0C9WVK8"/>
<gene>
    <name evidence="1" type="ORF">K443DRAFT_472596</name>
</gene>
<evidence type="ECO:0000313" key="2">
    <source>
        <dbReference type="Proteomes" id="UP000054477"/>
    </source>
</evidence>
<reference evidence="2" key="2">
    <citation type="submission" date="2015-01" db="EMBL/GenBank/DDBJ databases">
        <title>Evolutionary Origins and Diversification of the Mycorrhizal Mutualists.</title>
        <authorList>
            <consortium name="DOE Joint Genome Institute"/>
            <consortium name="Mycorrhizal Genomics Consortium"/>
            <person name="Kohler A."/>
            <person name="Kuo A."/>
            <person name="Nagy L.G."/>
            <person name="Floudas D."/>
            <person name="Copeland A."/>
            <person name="Barry K.W."/>
            <person name="Cichocki N."/>
            <person name="Veneault-Fourrey C."/>
            <person name="LaButti K."/>
            <person name="Lindquist E.A."/>
            <person name="Lipzen A."/>
            <person name="Lundell T."/>
            <person name="Morin E."/>
            <person name="Murat C."/>
            <person name="Riley R."/>
            <person name="Ohm R."/>
            <person name="Sun H."/>
            <person name="Tunlid A."/>
            <person name="Henrissat B."/>
            <person name="Grigoriev I.V."/>
            <person name="Hibbett D.S."/>
            <person name="Martin F."/>
        </authorList>
    </citation>
    <scope>NUCLEOTIDE SEQUENCE [LARGE SCALE GENOMIC DNA]</scope>
    <source>
        <strain evidence="2">LaAM-08-1</strain>
    </source>
</reference>
<proteinExistence type="predicted"/>
<keyword evidence="2" id="KW-1185">Reference proteome</keyword>
<dbReference type="EMBL" id="KN838579">
    <property type="protein sequence ID" value="KIK03520.1"/>
    <property type="molecule type" value="Genomic_DNA"/>
</dbReference>
<name>A0A0C9WVK8_9AGAR</name>
<evidence type="ECO:0000313" key="1">
    <source>
        <dbReference type="EMBL" id="KIK03520.1"/>
    </source>
</evidence>
<protein>
    <submittedName>
        <fullName evidence="1">Uncharacterized protein</fullName>
    </submittedName>
</protein>